<dbReference type="PROSITE" id="PS50075">
    <property type="entry name" value="CARRIER"/>
    <property type="match status" value="1"/>
</dbReference>
<dbReference type="eggNOG" id="COG0236">
    <property type="taxonomic scope" value="Bacteria"/>
</dbReference>
<dbReference type="STRING" id="984262.SGRA_3932"/>
<reference evidence="2 3" key="1">
    <citation type="journal article" date="2012" name="Stand. Genomic Sci.">
        <title>Complete genome sequencing and analysis of Saprospira grandis str. Lewin, a predatory marine bacterium.</title>
        <authorList>
            <person name="Saw J.H."/>
            <person name="Yuryev A."/>
            <person name="Kanbe M."/>
            <person name="Hou S."/>
            <person name="Young A.G."/>
            <person name="Aizawa S."/>
            <person name="Alam M."/>
        </authorList>
    </citation>
    <scope>NUCLEOTIDE SEQUENCE [LARGE SCALE GENOMIC DNA]</scope>
    <source>
        <strain evidence="2 3">Lewin</strain>
    </source>
</reference>
<proteinExistence type="predicted"/>
<evidence type="ECO:0000259" key="1">
    <source>
        <dbReference type="PROSITE" id="PS50075"/>
    </source>
</evidence>
<organism evidence="2 3">
    <name type="scientific">Saprospira grandis (strain Lewin)</name>
    <dbReference type="NCBI Taxonomy" id="984262"/>
    <lineage>
        <taxon>Bacteria</taxon>
        <taxon>Pseudomonadati</taxon>
        <taxon>Bacteroidota</taxon>
        <taxon>Saprospiria</taxon>
        <taxon>Saprospirales</taxon>
        <taxon>Saprospiraceae</taxon>
        <taxon>Saprospira</taxon>
    </lineage>
</organism>
<dbReference type="InterPro" id="IPR036736">
    <property type="entry name" value="ACP-like_sf"/>
</dbReference>
<gene>
    <name evidence="2" type="ordered locus">SGRA_3932</name>
</gene>
<dbReference type="RefSeq" id="WP_015694229.1">
    <property type="nucleotide sequence ID" value="NC_016940.1"/>
</dbReference>
<dbReference type="KEGG" id="sgn:SGRA_3932"/>
<protein>
    <submittedName>
        <fullName evidence="2">Acyl carrier protein</fullName>
    </submittedName>
</protein>
<keyword evidence="3" id="KW-1185">Reference proteome</keyword>
<name>H6L756_SAPGL</name>
<dbReference type="AlphaFoldDB" id="H6L756"/>
<dbReference type="HOGENOM" id="CLU_108696_5_5_10"/>
<accession>H6L756</accession>
<evidence type="ECO:0000313" key="3">
    <source>
        <dbReference type="Proteomes" id="UP000007519"/>
    </source>
</evidence>
<sequence>MTREELTATLKEIMGPYVQDQAAFEAAQEDTHLMNDLKINSQHLVDIILDVEDAFDIEIDDEAAEKMMTVGAAVDIIQALI</sequence>
<feature type="domain" description="Carrier" evidence="1">
    <location>
        <begin position="4"/>
        <end position="81"/>
    </location>
</feature>
<dbReference type="InterPro" id="IPR009081">
    <property type="entry name" value="PP-bd_ACP"/>
</dbReference>
<dbReference type="Proteomes" id="UP000007519">
    <property type="component" value="Chromosome"/>
</dbReference>
<dbReference type="SUPFAM" id="SSF47336">
    <property type="entry name" value="ACP-like"/>
    <property type="match status" value="1"/>
</dbReference>
<dbReference type="Gene3D" id="1.10.1200.10">
    <property type="entry name" value="ACP-like"/>
    <property type="match status" value="1"/>
</dbReference>
<dbReference type="EMBL" id="CP002831">
    <property type="protein sequence ID" value="AFC26647.1"/>
    <property type="molecule type" value="Genomic_DNA"/>
</dbReference>
<evidence type="ECO:0000313" key="2">
    <source>
        <dbReference type="EMBL" id="AFC26647.1"/>
    </source>
</evidence>